<evidence type="ECO:0000313" key="3">
    <source>
        <dbReference type="EMBL" id="TGO05627.1"/>
    </source>
</evidence>
<dbReference type="EMBL" id="RHPJ01000002">
    <property type="protein sequence ID" value="TGO05627.1"/>
    <property type="molecule type" value="Genomic_DNA"/>
</dbReference>
<sequence length="380" mass="42029">MGADTSRGPTIAAAIERKLEKRAANLVSRRGWRPTPLVFDSYGRAAVDGQPGWIRLFCRVLVMPPTSRRSAEGRSRGWRRYISVSAPDLPVRVRIGDVVHRVRTEPGGYIDVQLPVDLTPGRHEVYVEVPGGAEAGRGRVDVVDPSIGRGLVSDIDDTAMITLLPSPVQAFWNTFVMHEGQRRAVPGMATFLERENQGFLVYLSTGAWNYAPVIREFLQRNGFPSGALIMTDWGPSTQRWFRSGVEHKRTQLRRLREEFPELRWTLVGDDGQHDPAIYSEFAAEFPEEVHTVAIRTLTPAEHLVTAGHPMAPDDLAQIIPAVALEGREPKKIPDSVRQLRGGDGNALVVATLEEAPEPGPGRRRRTGPGRRAAGTGRRTP</sequence>
<accession>A0A4Z1E7G6</accession>
<evidence type="ECO:0000313" key="4">
    <source>
        <dbReference type="Proteomes" id="UP000297318"/>
    </source>
</evidence>
<dbReference type="OrthoDB" id="9789875at2"/>
<comment type="caution">
    <text evidence="3">The sequence shown here is derived from an EMBL/GenBank/DDBJ whole genome shotgun (WGS) entry which is preliminary data.</text>
</comment>
<dbReference type="InterPro" id="IPR019236">
    <property type="entry name" value="APP1_cat"/>
</dbReference>
<feature type="region of interest" description="Disordered" evidence="1">
    <location>
        <begin position="351"/>
        <end position="380"/>
    </location>
</feature>
<dbReference type="Proteomes" id="UP000297318">
    <property type="component" value="Unassembled WGS sequence"/>
</dbReference>
<proteinExistence type="predicted"/>
<dbReference type="AlphaFoldDB" id="A0A4Z1E7G6"/>
<dbReference type="InterPro" id="IPR052935">
    <property type="entry name" value="Mg2+_PAP"/>
</dbReference>
<reference evidence="3 4" key="1">
    <citation type="submission" date="2018-11" db="EMBL/GenBank/DDBJ databases">
        <title>Complete genome sequencing of the Actinobacteria Serinibacter sp. K3-2.</title>
        <authorList>
            <person name="Rakitin A.L."/>
            <person name="Beletsky A.V."/>
            <person name="Mardanov A.V."/>
            <person name="Ravin N.V."/>
            <person name="Gromova A.S."/>
            <person name="Filippova S.N."/>
            <person name="Gal'Chenko V.F."/>
        </authorList>
    </citation>
    <scope>NUCLEOTIDE SEQUENCE [LARGE SCALE GENOMIC DNA]</scope>
    <source>
        <strain evidence="3 4">K3-2</strain>
    </source>
</reference>
<feature type="compositionally biased region" description="Low complexity" evidence="1">
    <location>
        <begin position="369"/>
        <end position="380"/>
    </location>
</feature>
<organism evidence="3 4">
    <name type="scientific">Serinibacter arcticus</name>
    <dbReference type="NCBI Taxonomy" id="1655435"/>
    <lineage>
        <taxon>Bacteria</taxon>
        <taxon>Bacillati</taxon>
        <taxon>Actinomycetota</taxon>
        <taxon>Actinomycetes</taxon>
        <taxon>Micrococcales</taxon>
        <taxon>Beutenbergiaceae</taxon>
        <taxon>Serinibacter</taxon>
    </lineage>
</organism>
<dbReference type="PANTHER" id="PTHR28208:SF3">
    <property type="entry name" value="PHOSPHATIDATE PHOSPHATASE APP1"/>
    <property type="match status" value="1"/>
</dbReference>
<dbReference type="PANTHER" id="PTHR28208">
    <property type="entry name" value="PHOSPHATIDATE PHOSPHATASE APP1"/>
    <property type="match status" value="1"/>
</dbReference>
<dbReference type="RefSeq" id="WP_135849598.1">
    <property type="nucleotide sequence ID" value="NZ_RHPJ01000002.1"/>
</dbReference>
<evidence type="ECO:0000256" key="1">
    <source>
        <dbReference type="SAM" id="MobiDB-lite"/>
    </source>
</evidence>
<dbReference type="GO" id="GO:0008195">
    <property type="term" value="F:phosphatidate phosphatase activity"/>
    <property type="evidence" value="ECO:0007669"/>
    <property type="project" value="InterPro"/>
</dbReference>
<feature type="domain" description="Phosphatidate phosphatase APP1 catalytic" evidence="2">
    <location>
        <begin position="150"/>
        <end position="295"/>
    </location>
</feature>
<keyword evidence="4" id="KW-1185">Reference proteome</keyword>
<protein>
    <recommendedName>
        <fullName evidence="2">Phosphatidate phosphatase APP1 catalytic domain-containing protein</fullName>
    </recommendedName>
</protein>
<dbReference type="Pfam" id="PF09949">
    <property type="entry name" value="APP1_cat"/>
    <property type="match status" value="1"/>
</dbReference>
<name>A0A4Z1E7G6_9MICO</name>
<evidence type="ECO:0000259" key="2">
    <source>
        <dbReference type="Pfam" id="PF09949"/>
    </source>
</evidence>
<gene>
    <name evidence="3" type="ORF">SERN_1631</name>
</gene>